<dbReference type="InterPro" id="IPR003759">
    <property type="entry name" value="Cbl-bd_cap"/>
</dbReference>
<dbReference type="GO" id="GO:0005829">
    <property type="term" value="C:cytosol"/>
    <property type="evidence" value="ECO:0007669"/>
    <property type="project" value="TreeGrafter"/>
</dbReference>
<keyword evidence="5" id="KW-0808">Transferase</keyword>
<keyword evidence="5" id="KW-0489">Methyltransferase</keyword>
<dbReference type="RefSeq" id="WP_307261107.1">
    <property type="nucleotide sequence ID" value="NZ_JAUSVL010000001.1"/>
</dbReference>
<dbReference type="SMART" id="SM01018">
    <property type="entry name" value="B12-binding_2"/>
    <property type="match status" value="1"/>
</dbReference>
<dbReference type="Gene3D" id="3.40.50.280">
    <property type="entry name" value="Cobalamin-binding domain"/>
    <property type="match status" value="1"/>
</dbReference>
<dbReference type="PANTHER" id="PTHR45833:SF1">
    <property type="entry name" value="METHIONINE SYNTHASE"/>
    <property type="match status" value="1"/>
</dbReference>
<dbReference type="PANTHER" id="PTHR45833">
    <property type="entry name" value="METHIONINE SYNTHASE"/>
    <property type="match status" value="1"/>
</dbReference>
<dbReference type="CDD" id="cd02070">
    <property type="entry name" value="corrinoid_protein_B12-BD"/>
    <property type="match status" value="1"/>
</dbReference>
<feature type="domain" description="B12-binding N-terminal" evidence="4">
    <location>
        <begin position="1"/>
        <end position="88"/>
    </location>
</feature>
<evidence type="ECO:0000256" key="2">
    <source>
        <dbReference type="ARBA" id="ARBA00023285"/>
    </source>
</evidence>
<name>A0AAE3VFY3_9BACT</name>
<sequence length="206" mass="21790">MTDFIALQTAIIKGKRDDVKAIVNAALEAKEDINALLDKGMIPAMREIGERFSRNEAYVPELLIAARAMQAGLAIIEPELAKSGRKSLGKIAIGTVKGDLHDIGKNLVAIMLKGAGYDVIDLGVNCDIAKFEDGVKQGAQIIACSSLLTTTMAYMKDIVTHFKDQGVKVIIGGAPVTKAFAEEIGANGFSDDANGAVKLVDGFLKA</sequence>
<organism evidence="5 6">
    <name type="scientific">Oligosphaera ethanolica</name>
    <dbReference type="NCBI Taxonomy" id="760260"/>
    <lineage>
        <taxon>Bacteria</taxon>
        <taxon>Pseudomonadati</taxon>
        <taxon>Lentisphaerota</taxon>
        <taxon>Oligosphaeria</taxon>
        <taxon>Oligosphaerales</taxon>
        <taxon>Oligosphaeraceae</taxon>
        <taxon>Oligosphaera</taxon>
    </lineage>
</organism>
<evidence type="ECO:0000256" key="1">
    <source>
        <dbReference type="ARBA" id="ARBA00022723"/>
    </source>
</evidence>
<keyword evidence="2" id="KW-0170">Cobalt</keyword>
<dbReference type="InterPro" id="IPR006158">
    <property type="entry name" value="Cobalamin-bd"/>
</dbReference>
<dbReference type="PROSITE" id="PS51337">
    <property type="entry name" value="B12_BINDING_NTER"/>
    <property type="match status" value="1"/>
</dbReference>
<dbReference type="SUPFAM" id="SSF47644">
    <property type="entry name" value="Methionine synthase domain"/>
    <property type="match status" value="1"/>
</dbReference>
<protein>
    <submittedName>
        <fullName evidence="5">5-methyltetrahydrofolate--homocysteine methyltransferase</fullName>
        <ecNumber evidence="5">2.1.1.13</ecNumber>
    </submittedName>
</protein>
<reference evidence="5" key="1">
    <citation type="submission" date="2023-07" db="EMBL/GenBank/DDBJ databases">
        <title>Genomic Encyclopedia of Type Strains, Phase IV (KMG-IV): sequencing the most valuable type-strain genomes for metagenomic binning, comparative biology and taxonomic classification.</title>
        <authorList>
            <person name="Goeker M."/>
        </authorList>
    </citation>
    <scope>NUCLEOTIDE SEQUENCE</scope>
    <source>
        <strain evidence="5">DSM 24202</strain>
    </source>
</reference>
<dbReference type="EC" id="2.1.1.13" evidence="5"/>
<dbReference type="GO" id="GO:0031419">
    <property type="term" value="F:cobalamin binding"/>
    <property type="evidence" value="ECO:0007669"/>
    <property type="project" value="InterPro"/>
</dbReference>
<evidence type="ECO:0000259" key="4">
    <source>
        <dbReference type="PROSITE" id="PS51337"/>
    </source>
</evidence>
<dbReference type="AlphaFoldDB" id="A0AAE3VFY3"/>
<dbReference type="InterPro" id="IPR050554">
    <property type="entry name" value="Met_Synthase/Corrinoid"/>
</dbReference>
<keyword evidence="6" id="KW-1185">Reference proteome</keyword>
<evidence type="ECO:0000313" key="6">
    <source>
        <dbReference type="Proteomes" id="UP001238163"/>
    </source>
</evidence>
<dbReference type="Gene3D" id="1.10.1240.10">
    <property type="entry name" value="Methionine synthase domain"/>
    <property type="match status" value="1"/>
</dbReference>
<dbReference type="GO" id="GO:0008705">
    <property type="term" value="F:methionine synthase activity"/>
    <property type="evidence" value="ECO:0007669"/>
    <property type="project" value="UniProtKB-EC"/>
</dbReference>
<dbReference type="GO" id="GO:0046872">
    <property type="term" value="F:metal ion binding"/>
    <property type="evidence" value="ECO:0007669"/>
    <property type="project" value="UniProtKB-KW"/>
</dbReference>
<dbReference type="EMBL" id="JAUSVL010000001">
    <property type="protein sequence ID" value="MDQ0289650.1"/>
    <property type="molecule type" value="Genomic_DNA"/>
</dbReference>
<dbReference type="InterPro" id="IPR036724">
    <property type="entry name" value="Cobalamin-bd_sf"/>
</dbReference>
<proteinExistence type="predicted"/>
<comment type="caution">
    <text evidence="5">The sequence shown here is derived from an EMBL/GenBank/DDBJ whole genome shotgun (WGS) entry which is preliminary data.</text>
</comment>
<dbReference type="PROSITE" id="PS51332">
    <property type="entry name" value="B12_BINDING"/>
    <property type="match status" value="1"/>
</dbReference>
<dbReference type="GO" id="GO:0050667">
    <property type="term" value="P:homocysteine metabolic process"/>
    <property type="evidence" value="ECO:0007669"/>
    <property type="project" value="TreeGrafter"/>
</dbReference>
<dbReference type="Pfam" id="PF02607">
    <property type="entry name" value="B12-binding_2"/>
    <property type="match status" value="1"/>
</dbReference>
<dbReference type="Pfam" id="PF02310">
    <property type="entry name" value="B12-binding"/>
    <property type="match status" value="1"/>
</dbReference>
<accession>A0AAE3VFY3</accession>
<evidence type="ECO:0000313" key="5">
    <source>
        <dbReference type="EMBL" id="MDQ0289650.1"/>
    </source>
</evidence>
<keyword evidence="1" id="KW-0479">Metal-binding</keyword>
<dbReference type="GO" id="GO:0046653">
    <property type="term" value="P:tetrahydrofolate metabolic process"/>
    <property type="evidence" value="ECO:0007669"/>
    <property type="project" value="TreeGrafter"/>
</dbReference>
<dbReference type="Proteomes" id="UP001238163">
    <property type="component" value="Unassembled WGS sequence"/>
</dbReference>
<evidence type="ECO:0000259" key="3">
    <source>
        <dbReference type="PROSITE" id="PS51332"/>
    </source>
</evidence>
<dbReference type="SUPFAM" id="SSF52242">
    <property type="entry name" value="Cobalamin (vitamin B12)-binding domain"/>
    <property type="match status" value="1"/>
</dbReference>
<feature type="domain" description="B12-binding" evidence="3">
    <location>
        <begin position="88"/>
        <end position="206"/>
    </location>
</feature>
<gene>
    <name evidence="5" type="ORF">J3R75_001757</name>
</gene>
<dbReference type="InterPro" id="IPR036594">
    <property type="entry name" value="Meth_synthase_dom"/>
</dbReference>
<dbReference type="GO" id="GO:0032259">
    <property type="term" value="P:methylation"/>
    <property type="evidence" value="ECO:0007669"/>
    <property type="project" value="UniProtKB-KW"/>
</dbReference>